<proteinExistence type="predicted"/>
<organism evidence="2 3">
    <name type="scientific">Candidatus Magasanikbacteria bacterium CG_4_10_14_0_8_um_filter_32_14</name>
    <dbReference type="NCBI Taxonomy" id="1974640"/>
    <lineage>
        <taxon>Bacteria</taxon>
        <taxon>Candidatus Magasanikiibacteriota</taxon>
    </lineage>
</organism>
<protein>
    <submittedName>
        <fullName evidence="2">Uncharacterized protein</fullName>
    </submittedName>
</protein>
<dbReference type="InterPro" id="IPR043993">
    <property type="entry name" value="T4SS_pilin"/>
</dbReference>
<dbReference type="Proteomes" id="UP000229449">
    <property type="component" value="Unassembled WGS sequence"/>
</dbReference>
<evidence type="ECO:0000256" key="1">
    <source>
        <dbReference type="SAM" id="Phobius"/>
    </source>
</evidence>
<feature type="transmembrane region" description="Helical" evidence="1">
    <location>
        <begin position="78"/>
        <end position="98"/>
    </location>
</feature>
<dbReference type="EMBL" id="PFMA01000046">
    <property type="protein sequence ID" value="PIY93398.1"/>
    <property type="molecule type" value="Genomic_DNA"/>
</dbReference>
<keyword evidence="1" id="KW-0812">Transmembrane</keyword>
<gene>
    <name evidence="2" type="ORF">COY69_01860</name>
</gene>
<accession>A0A2M7R9F6</accession>
<dbReference type="AlphaFoldDB" id="A0A2M7R9F6"/>
<feature type="transmembrane region" description="Helical" evidence="1">
    <location>
        <begin position="41"/>
        <end position="66"/>
    </location>
</feature>
<sequence length="107" mass="11390">MVSFFVVPVFALSIRDSKVPLKTVADKAGITEDNLGNIAGTAIAAILSLVGIIFLVLMIYAGVLWMTARGDDTKTEKARNIIIATVIGLFITVSAYAITKFVTGKLN</sequence>
<dbReference type="Pfam" id="PF18895">
    <property type="entry name" value="T4SS_pilin"/>
    <property type="match status" value="1"/>
</dbReference>
<name>A0A2M7R9F6_9BACT</name>
<evidence type="ECO:0000313" key="2">
    <source>
        <dbReference type="EMBL" id="PIY93398.1"/>
    </source>
</evidence>
<comment type="caution">
    <text evidence="2">The sequence shown here is derived from an EMBL/GenBank/DDBJ whole genome shotgun (WGS) entry which is preliminary data.</text>
</comment>
<reference evidence="3" key="1">
    <citation type="submission" date="2017-09" db="EMBL/GenBank/DDBJ databases">
        <title>Depth-based differentiation of microbial function through sediment-hosted aquifers and enrichment of novel symbionts in the deep terrestrial subsurface.</title>
        <authorList>
            <person name="Probst A.J."/>
            <person name="Ladd B."/>
            <person name="Jarett J.K."/>
            <person name="Geller-Mcgrath D.E."/>
            <person name="Sieber C.M.K."/>
            <person name="Emerson J.B."/>
            <person name="Anantharaman K."/>
            <person name="Thomas B.C."/>
            <person name="Malmstrom R."/>
            <person name="Stieglmeier M."/>
            <person name="Klingl A."/>
            <person name="Woyke T."/>
            <person name="Ryan C.M."/>
            <person name="Banfield J.F."/>
        </authorList>
    </citation>
    <scope>NUCLEOTIDE SEQUENCE [LARGE SCALE GENOMIC DNA]</scope>
</reference>
<evidence type="ECO:0000313" key="3">
    <source>
        <dbReference type="Proteomes" id="UP000229449"/>
    </source>
</evidence>
<keyword evidence="1" id="KW-0472">Membrane</keyword>
<keyword evidence="1" id="KW-1133">Transmembrane helix</keyword>